<evidence type="ECO:0000313" key="2">
    <source>
        <dbReference type="Proteomes" id="UP001597213"/>
    </source>
</evidence>
<keyword evidence="2" id="KW-1185">Reference proteome</keyword>
<dbReference type="Gene3D" id="3.10.129.10">
    <property type="entry name" value="Hotdog Thioesterase"/>
    <property type="match status" value="1"/>
</dbReference>
<dbReference type="Proteomes" id="UP001597213">
    <property type="component" value="Unassembled WGS sequence"/>
</dbReference>
<accession>A0ABW4R2N2</accession>
<dbReference type="CDD" id="cd00586">
    <property type="entry name" value="4HBT"/>
    <property type="match status" value="1"/>
</dbReference>
<dbReference type="InterPro" id="IPR029069">
    <property type="entry name" value="HotDog_dom_sf"/>
</dbReference>
<protein>
    <submittedName>
        <fullName evidence="1">Thioesterase family protein</fullName>
    </submittedName>
</protein>
<proteinExistence type="predicted"/>
<organism evidence="1 2">
    <name type="scientific">Paracoccus pacificus</name>
    <dbReference type="NCBI Taxonomy" id="1463598"/>
    <lineage>
        <taxon>Bacteria</taxon>
        <taxon>Pseudomonadati</taxon>
        <taxon>Pseudomonadota</taxon>
        <taxon>Alphaproteobacteria</taxon>
        <taxon>Rhodobacterales</taxon>
        <taxon>Paracoccaceae</taxon>
        <taxon>Paracoccus</taxon>
    </lineage>
</organism>
<gene>
    <name evidence="1" type="ORF">ACFSCT_02005</name>
</gene>
<dbReference type="Pfam" id="PF13279">
    <property type="entry name" value="4HBT_2"/>
    <property type="match status" value="1"/>
</dbReference>
<evidence type="ECO:0000313" key="1">
    <source>
        <dbReference type="EMBL" id="MFD1880486.1"/>
    </source>
</evidence>
<name>A0ABW4R2N2_9RHOB</name>
<reference evidence="2" key="1">
    <citation type="journal article" date="2019" name="Int. J. Syst. Evol. Microbiol.">
        <title>The Global Catalogue of Microorganisms (GCM) 10K type strain sequencing project: providing services to taxonomists for standard genome sequencing and annotation.</title>
        <authorList>
            <consortium name="The Broad Institute Genomics Platform"/>
            <consortium name="The Broad Institute Genome Sequencing Center for Infectious Disease"/>
            <person name="Wu L."/>
            <person name="Ma J."/>
        </authorList>
    </citation>
    <scope>NUCLEOTIDE SEQUENCE [LARGE SCALE GENOMIC DNA]</scope>
    <source>
        <strain evidence="2">CCUG 56029</strain>
    </source>
</reference>
<dbReference type="EMBL" id="JBHUEN010000006">
    <property type="protein sequence ID" value="MFD1880486.1"/>
    <property type="molecule type" value="Genomic_DNA"/>
</dbReference>
<comment type="caution">
    <text evidence="1">The sequence shown here is derived from an EMBL/GenBank/DDBJ whole genome shotgun (WGS) entry which is preliminary data.</text>
</comment>
<dbReference type="SUPFAM" id="SSF54637">
    <property type="entry name" value="Thioesterase/thiol ester dehydrase-isomerase"/>
    <property type="match status" value="1"/>
</dbReference>
<dbReference type="RefSeq" id="WP_379139709.1">
    <property type="nucleotide sequence ID" value="NZ_JBHUEN010000006.1"/>
</dbReference>
<sequence>MVKIAVLGHDALAAEWAARHVVFGNQVAVFGDADWSGALARAERGLTRMLLAPLGDLQAPAVSDDPHEAVRDAELVHVTDAALAPADARVLLWSGASPAPAGAISADPIRPVWLLPGVALTLPAAADPEKLLRAEQLLGEIGMTVLRRDIPAGPVPDTFMIAGGGLRLAQGAADDALDTRAEDDLIAMMQALRGGTHPIGAALAAMEDRFNRRAHIGTDRMAGLPDLAFHVPGAWLDYNGHLTESRYHQAFGDGTEGLFTALGADAAHRARGFSFYTLETHLRHLDEAHVGERIRIATRVLEHDTRRIRILHRMYGPTGAEIATCELITIHVDMAAGKSVPMPDAMAERLRRLVAAQNDTGAPAFAGRGIRSLQK</sequence>